<dbReference type="OrthoDB" id="1525090at2"/>
<name>A0A521CHD8_9BACT</name>
<feature type="region of interest" description="Disordered" evidence="1">
    <location>
        <begin position="1"/>
        <end position="26"/>
    </location>
</feature>
<dbReference type="EMBL" id="FXTH01000006">
    <property type="protein sequence ID" value="SMO58765.1"/>
    <property type="molecule type" value="Genomic_DNA"/>
</dbReference>
<keyword evidence="3" id="KW-1185">Reference proteome</keyword>
<dbReference type="AlphaFoldDB" id="A0A521CHD8"/>
<organism evidence="2 3">
    <name type="scientific">Fodinibius sediminis</name>
    <dbReference type="NCBI Taxonomy" id="1214077"/>
    <lineage>
        <taxon>Bacteria</taxon>
        <taxon>Pseudomonadati</taxon>
        <taxon>Balneolota</taxon>
        <taxon>Balneolia</taxon>
        <taxon>Balneolales</taxon>
        <taxon>Balneolaceae</taxon>
        <taxon>Fodinibius</taxon>
    </lineage>
</organism>
<dbReference type="RefSeq" id="WP_142714080.1">
    <property type="nucleotide sequence ID" value="NZ_FXTH01000006.1"/>
</dbReference>
<reference evidence="2 3" key="1">
    <citation type="submission" date="2017-05" db="EMBL/GenBank/DDBJ databases">
        <authorList>
            <person name="Varghese N."/>
            <person name="Submissions S."/>
        </authorList>
    </citation>
    <scope>NUCLEOTIDE SEQUENCE [LARGE SCALE GENOMIC DNA]</scope>
    <source>
        <strain evidence="2 3">DSM 21194</strain>
    </source>
</reference>
<accession>A0A521CHD8</accession>
<gene>
    <name evidence="2" type="ORF">SAMN06265218_10686</name>
</gene>
<evidence type="ECO:0000313" key="3">
    <source>
        <dbReference type="Proteomes" id="UP000317593"/>
    </source>
</evidence>
<feature type="compositionally biased region" description="Basic and acidic residues" evidence="1">
    <location>
        <begin position="14"/>
        <end position="26"/>
    </location>
</feature>
<protein>
    <recommendedName>
        <fullName evidence="4">Rod binding protein</fullName>
    </recommendedName>
</protein>
<evidence type="ECO:0000313" key="2">
    <source>
        <dbReference type="EMBL" id="SMO58765.1"/>
    </source>
</evidence>
<evidence type="ECO:0000256" key="1">
    <source>
        <dbReference type="SAM" id="MobiDB-lite"/>
    </source>
</evidence>
<proteinExistence type="predicted"/>
<dbReference type="Proteomes" id="UP000317593">
    <property type="component" value="Unassembled WGS sequence"/>
</dbReference>
<sequence length="98" mass="11146">MTIENSPVYPNHLSTEKNGSRESPREIGAKFEQLFARQLVQEMTKGLFKNDDKQSMIGNAGSGLYRQHIIDTLSKELARHQDLGIGKQIAQYLNQKEQ</sequence>
<evidence type="ECO:0008006" key="4">
    <source>
        <dbReference type="Google" id="ProtNLM"/>
    </source>
</evidence>